<evidence type="ECO:0000313" key="3">
    <source>
        <dbReference type="Proteomes" id="UP000050975"/>
    </source>
</evidence>
<name>A0A0S8K444_UNCW3</name>
<dbReference type="PATRIC" id="fig|1703778.3.peg.264"/>
<comment type="caution">
    <text evidence="2">The sequence shown here is derived from an EMBL/GenBank/DDBJ whole genome shotgun (WGS) entry which is preliminary data.</text>
</comment>
<evidence type="ECO:0000256" key="1">
    <source>
        <dbReference type="SAM" id="Phobius"/>
    </source>
</evidence>
<dbReference type="InterPro" id="IPR005133">
    <property type="entry name" value="PhaG_MnhG_YufB"/>
</dbReference>
<sequence>MIIGWFVTGFGVLFLFLGSLGVYRMPDVYNRLQAGTKCTTLGAFCTIIGVGILEPSWFWTTLIIAVFVLLTNPISSHALGRASCLSGVSLCDKTKVNQSKDFCKEEEDDS</sequence>
<dbReference type="PANTHER" id="PTHR34703">
    <property type="entry name" value="ANTIPORTER SUBUNIT MNHG2-RELATED"/>
    <property type="match status" value="1"/>
</dbReference>
<feature type="transmembrane region" description="Helical" evidence="1">
    <location>
        <begin position="6"/>
        <end position="23"/>
    </location>
</feature>
<dbReference type="AlphaFoldDB" id="A0A0S8K444"/>
<dbReference type="GO" id="GO:0015385">
    <property type="term" value="F:sodium:proton antiporter activity"/>
    <property type="evidence" value="ECO:0007669"/>
    <property type="project" value="TreeGrafter"/>
</dbReference>
<keyword evidence="1" id="KW-0472">Membrane</keyword>
<dbReference type="EMBL" id="LJVE01000005">
    <property type="protein sequence ID" value="KPL15789.1"/>
    <property type="molecule type" value="Genomic_DNA"/>
</dbReference>
<accession>A0A0S8K444</accession>
<evidence type="ECO:0000313" key="2">
    <source>
        <dbReference type="EMBL" id="KPL15789.1"/>
    </source>
</evidence>
<reference evidence="2 3" key="1">
    <citation type="journal article" date="2015" name="Microbiome">
        <title>Genomic resolution of linkages in carbon, nitrogen, and sulfur cycling among widespread estuary sediment bacteria.</title>
        <authorList>
            <person name="Baker B.J."/>
            <person name="Lazar C.S."/>
            <person name="Teske A.P."/>
            <person name="Dick G.J."/>
        </authorList>
    </citation>
    <scope>NUCLEOTIDE SEQUENCE [LARGE SCALE GENOMIC DNA]</scope>
    <source>
        <strain evidence="2">SM1_77</strain>
    </source>
</reference>
<keyword evidence="1" id="KW-1133">Transmembrane helix</keyword>
<dbReference type="NCBIfam" id="NF009314">
    <property type="entry name" value="PRK12674.1-2"/>
    <property type="match status" value="1"/>
</dbReference>
<proteinExistence type="predicted"/>
<dbReference type="PANTHER" id="PTHR34703:SF1">
    <property type="entry name" value="ANTIPORTER SUBUNIT MNHG2-RELATED"/>
    <property type="match status" value="1"/>
</dbReference>
<dbReference type="NCBIfam" id="TIGR01300">
    <property type="entry name" value="CPA3_mnhG_phaG"/>
    <property type="match status" value="1"/>
</dbReference>
<protein>
    <submittedName>
        <fullName evidence="2">Cation:proton antiporter</fullName>
    </submittedName>
</protein>
<dbReference type="Proteomes" id="UP000050975">
    <property type="component" value="Unassembled WGS sequence"/>
</dbReference>
<gene>
    <name evidence="2" type="ORF">AMJ74_00680</name>
</gene>
<dbReference type="Pfam" id="PF03334">
    <property type="entry name" value="PhaG_MnhG_YufB"/>
    <property type="match status" value="1"/>
</dbReference>
<keyword evidence="1" id="KW-0812">Transmembrane</keyword>
<organism evidence="2 3">
    <name type="scientific">candidate division WOR_3 bacterium SM1_77</name>
    <dbReference type="NCBI Taxonomy" id="1703778"/>
    <lineage>
        <taxon>Bacteria</taxon>
        <taxon>Bacteria division WOR-3</taxon>
    </lineage>
</organism>